<dbReference type="Proteomes" id="UP001501599">
    <property type="component" value="Unassembled WGS sequence"/>
</dbReference>
<sequence length="334" mass="34329">MSRTIRWRAAARRGIAVAMTMAIIHSAIAAASTAPSGTSTEQDSSEAATAIEEITGTESLVEVVPGQISEHVTVPTAADELVTLEADGVSVAFHQPGSSDATAVVGGSGTVSFVDDGAPFDTHVQVLESPDAAVLSEGVRSLIEIQDPTAPRTYRYPVTLDAGTALEVADDGSVRGTRGDELVLVVPPPWALDARGIVVPSWYEIQGDEIVQTVQFSASHAFPVTADPVWFVPLIIAGARVIGQVAINAATRAAAVRAAAAIAARTVIRTVSGTLTSTAARRCYQGLAFAGGATAVPAVLQQRGDGAWQFRFSGNSAVTIVSASVGGCLAANIR</sequence>
<proteinExistence type="predicted"/>
<dbReference type="RefSeq" id="WP_344342985.1">
    <property type="nucleotide sequence ID" value="NZ_BAAAQT010000006.1"/>
</dbReference>
<comment type="caution">
    <text evidence="2">The sequence shown here is derived from an EMBL/GenBank/DDBJ whole genome shotgun (WGS) entry which is preliminary data.</text>
</comment>
<name>A0ABN3ASD0_9MICO</name>
<feature type="chain" id="PRO_5047120332" evidence="1">
    <location>
        <begin position="30"/>
        <end position="334"/>
    </location>
</feature>
<accession>A0ABN3ASD0</accession>
<keyword evidence="1" id="KW-0732">Signal</keyword>
<reference evidence="2 3" key="1">
    <citation type="journal article" date="2019" name="Int. J. Syst. Evol. Microbiol.">
        <title>The Global Catalogue of Microorganisms (GCM) 10K type strain sequencing project: providing services to taxonomists for standard genome sequencing and annotation.</title>
        <authorList>
            <consortium name="The Broad Institute Genomics Platform"/>
            <consortium name="The Broad Institute Genome Sequencing Center for Infectious Disease"/>
            <person name="Wu L."/>
            <person name="Ma J."/>
        </authorList>
    </citation>
    <scope>NUCLEOTIDE SEQUENCE [LARGE SCALE GENOMIC DNA]</scope>
    <source>
        <strain evidence="2 3">JCM 16026</strain>
    </source>
</reference>
<gene>
    <name evidence="2" type="ORF">GCM10009846_19060</name>
</gene>
<feature type="signal peptide" evidence="1">
    <location>
        <begin position="1"/>
        <end position="29"/>
    </location>
</feature>
<organism evidence="2 3">
    <name type="scientific">Agrococcus versicolor</name>
    <dbReference type="NCBI Taxonomy" id="501482"/>
    <lineage>
        <taxon>Bacteria</taxon>
        <taxon>Bacillati</taxon>
        <taxon>Actinomycetota</taxon>
        <taxon>Actinomycetes</taxon>
        <taxon>Micrococcales</taxon>
        <taxon>Microbacteriaceae</taxon>
        <taxon>Agrococcus</taxon>
    </lineage>
</organism>
<evidence type="ECO:0000256" key="1">
    <source>
        <dbReference type="SAM" id="SignalP"/>
    </source>
</evidence>
<evidence type="ECO:0000313" key="3">
    <source>
        <dbReference type="Proteomes" id="UP001501599"/>
    </source>
</evidence>
<evidence type="ECO:0000313" key="2">
    <source>
        <dbReference type="EMBL" id="GAA2174164.1"/>
    </source>
</evidence>
<dbReference type="EMBL" id="BAAAQT010000006">
    <property type="protein sequence ID" value="GAA2174164.1"/>
    <property type="molecule type" value="Genomic_DNA"/>
</dbReference>
<keyword evidence="3" id="KW-1185">Reference proteome</keyword>
<protein>
    <submittedName>
        <fullName evidence="2">Uncharacterized protein</fullName>
    </submittedName>
</protein>